<evidence type="ECO:0000313" key="3">
    <source>
        <dbReference type="Proteomes" id="UP000630353"/>
    </source>
</evidence>
<protein>
    <recommendedName>
        <fullName evidence="4">Lipoprotein</fullName>
    </recommendedName>
</protein>
<dbReference type="AlphaFoldDB" id="A0A918XT68"/>
<dbReference type="RefSeq" id="WP_189991197.1">
    <property type="nucleotide sequence ID" value="NZ_BMZS01000007.1"/>
</dbReference>
<accession>A0A918XT68</accession>
<sequence length="283" mass="29473">MIWGRAAPVLVAAALALAGCGQVPQPFSKDRADLAKAPFLIAPTTEGVVVLPVEGVDAETGEMIADLTARALQKQDVVAGTRSSNRASLFLSGAGRRRLDGAMEITWTLARSDGTVVGQRTDAIASDEQLAESTASVAAWLRPRVAPAVKTVPKVAVYPVDGAPGDGNDLLRRALALALDRAPVELTDDLVQDGHVVQGDVSVVRQNDGRDRVEIWWTVMDAQGKQIGTVDQRNQVPGGSLDKSWGAVAAPIANAAVGGIVALLKQSEAVKAAAANAPAKLRE</sequence>
<reference evidence="2" key="2">
    <citation type="submission" date="2020-09" db="EMBL/GenBank/DDBJ databases">
        <authorList>
            <person name="Sun Q."/>
            <person name="Kim S."/>
        </authorList>
    </citation>
    <scope>NUCLEOTIDE SEQUENCE</scope>
    <source>
        <strain evidence="2">KCTC 42651</strain>
    </source>
</reference>
<evidence type="ECO:0000313" key="2">
    <source>
        <dbReference type="EMBL" id="GHD53993.1"/>
    </source>
</evidence>
<evidence type="ECO:0000256" key="1">
    <source>
        <dbReference type="SAM" id="SignalP"/>
    </source>
</evidence>
<organism evidence="2 3">
    <name type="scientific">Thalassobaculum fulvum</name>
    <dbReference type="NCBI Taxonomy" id="1633335"/>
    <lineage>
        <taxon>Bacteria</taxon>
        <taxon>Pseudomonadati</taxon>
        <taxon>Pseudomonadota</taxon>
        <taxon>Alphaproteobacteria</taxon>
        <taxon>Rhodospirillales</taxon>
        <taxon>Thalassobaculaceae</taxon>
        <taxon>Thalassobaculum</taxon>
    </lineage>
</organism>
<evidence type="ECO:0008006" key="4">
    <source>
        <dbReference type="Google" id="ProtNLM"/>
    </source>
</evidence>
<reference evidence="2" key="1">
    <citation type="journal article" date="2014" name="Int. J. Syst. Evol. Microbiol.">
        <title>Complete genome sequence of Corynebacterium casei LMG S-19264T (=DSM 44701T), isolated from a smear-ripened cheese.</title>
        <authorList>
            <consortium name="US DOE Joint Genome Institute (JGI-PGF)"/>
            <person name="Walter F."/>
            <person name="Albersmeier A."/>
            <person name="Kalinowski J."/>
            <person name="Ruckert C."/>
        </authorList>
    </citation>
    <scope>NUCLEOTIDE SEQUENCE</scope>
    <source>
        <strain evidence="2">KCTC 42651</strain>
    </source>
</reference>
<keyword evidence="3" id="KW-1185">Reference proteome</keyword>
<keyword evidence="1" id="KW-0732">Signal</keyword>
<feature type="signal peptide" evidence="1">
    <location>
        <begin position="1"/>
        <end position="18"/>
    </location>
</feature>
<name>A0A918XT68_9PROT</name>
<gene>
    <name evidence="2" type="ORF">GCM10017083_31020</name>
</gene>
<proteinExistence type="predicted"/>
<feature type="chain" id="PRO_5037632909" description="Lipoprotein" evidence="1">
    <location>
        <begin position="19"/>
        <end position="283"/>
    </location>
</feature>
<dbReference type="EMBL" id="BMZS01000007">
    <property type="protein sequence ID" value="GHD53993.1"/>
    <property type="molecule type" value="Genomic_DNA"/>
</dbReference>
<comment type="caution">
    <text evidence="2">The sequence shown here is derived from an EMBL/GenBank/DDBJ whole genome shotgun (WGS) entry which is preliminary data.</text>
</comment>
<dbReference type="PROSITE" id="PS51257">
    <property type="entry name" value="PROKAR_LIPOPROTEIN"/>
    <property type="match status" value="1"/>
</dbReference>
<dbReference type="Proteomes" id="UP000630353">
    <property type="component" value="Unassembled WGS sequence"/>
</dbReference>